<accession>A0A934SUG8</accession>
<evidence type="ECO:0000313" key="1">
    <source>
        <dbReference type="EMBL" id="MBK4735483.1"/>
    </source>
</evidence>
<organism evidence="1 2">
    <name type="scientific">Noviherbaspirillum pedocola</name>
    <dbReference type="NCBI Taxonomy" id="2801341"/>
    <lineage>
        <taxon>Bacteria</taxon>
        <taxon>Pseudomonadati</taxon>
        <taxon>Pseudomonadota</taxon>
        <taxon>Betaproteobacteria</taxon>
        <taxon>Burkholderiales</taxon>
        <taxon>Oxalobacteraceae</taxon>
        <taxon>Noviherbaspirillum</taxon>
    </lineage>
</organism>
<gene>
    <name evidence="1" type="ORF">JJB74_12730</name>
</gene>
<dbReference type="AlphaFoldDB" id="A0A934SUG8"/>
<evidence type="ECO:0000313" key="2">
    <source>
        <dbReference type="Proteomes" id="UP000622890"/>
    </source>
</evidence>
<sequence>MLTSERKQELDERRKRWGRDNPIRLYSQKDLQCRYHSVAEHRQTIARLRDLAVFLAYLGALYHAHGASLYGNDLPKFVAGTFIRFWPLKDIPLSSTKAECAPTVDHDVPLSFFRDMFMQERLSACEWLYLLVSFYKAVTIAKFEDGFLSERRDGVSYKQNRPTSAYQKRGIVLSTQSVQGYEQFQCLAEKYLDECANANYTCPRCLLAIRK</sequence>
<dbReference type="EMBL" id="JAEPBG010000004">
    <property type="protein sequence ID" value="MBK4735483.1"/>
    <property type="molecule type" value="Genomic_DNA"/>
</dbReference>
<name>A0A934SUG8_9BURK</name>
<dbReference type="Proteomes" id="UP000622890">
    <property type="component" value="Unassembled WGS sequence"/>
</dbReference>
<comment type="caution">
    <text evidence="1">The sequence shown here is derived from an EMBL/GenBank/DDBJ whole genome shotgun (WGS) entry which is preliminary data.</text>
</comment>
<keyword evidence="2" id="KW-1185">Reference proteome</keyword>
<reference evidence="1" key="1">
    <citation type="submission" date="2021-01" db="EMBL/GenBank/DDBJ databases">
        <title>Genome sequence of strain Noviherbaspirillum sp. DKR-6.</title>
        <authorList>
            <person name="Chaudhary D.K."/>
        </authorList>
    </citation>
    <scope>NUCLEOTIDE SEQUENCE</scope>
    <source>
        <strain evidence="1">DKR-6</strain>
    </source>
</reference>
<proteinExistence type="predicted"/>
<dbReference type="RefSeq" id="WP_200592234.1">
    <property type="nucleotide sequence ID" value="NZ_JAEPBG010000004.1"/>
</dbReference>
<protein>
    <submittedName>
        <fullName evidence="1">Uncharacterized protein</fullName>
    </submittedName>
</protein>